<evidence type="ECO:0000313" key="3">
    <source>
        <dbReference type="Proteomes" id="UP000006457"/>
    </source>
</evidence>
<evidence type="ECO:0000313" key="2">
    <source>
        <dbReference type="EMBL" id="EIJ72153.1"/>
    </source>
</evidence>
<keyword evidence="1" id="KW-1133">Transmembrane helix</keyword>
<organism evidence="2 3">
    <name type="scientific">Pasteurella bettyae CCUG 2042</name>
    <dbReference type="NCBI Taxonomy" id="1095749"/>
    <lineage>
        <taxon>Bacteria</taxon>
        <taxon>Pseudomonadati</taxon>
        <taxon>Pseudomonadota</taxon>
        <taxon>Gammaproteobacteria</taxon>
        <taxon>Pasteurellales</taxon>
        <taxon>Pasteurellaceae</taxon>
        <taxon>Pasteurella</taxon>
    </lineage>
</organism>
<feature type="transmembrane region" description="Helical" evidence="1">
    <location>
        <begin position="18"/>
        <end position="36"/>
    </location>
</feature>
<dbReference type="RefSeq" id="WP_005758314.1">
    <property type="nucleotide sequence ID" value="NZ_AJSX01000003.1"/>
</dbReference>
<keyword evidence="1" id="KW-0812">Transmembrane</keyword>
<reference evidence="2 3" key="1">
    <citation type="submission" date="2012-03" db="EMBL/GenBank/DDBJ databases">
        <authorList>
            <person name="Harkins D.M."/>
            <person name="Madupu R."/>
            <person name="Durkin A.S."/>
            <person name="Torralba M."/>
            <person name="Methe B."/>
            <person name="Sutton G.G."/>
            <person name="Nelson K.E."/>
        </authorList>
    </citation>
    <scope>NUCLEOTIDE SEQUENCE [LARGE SCALE GENOMIC DNA]</scope>
    <source>
        <strain evidence="2 3">CCUG 2042</strain>
    </source>
</reference>
<dbReference type="EMBL" id="AJSX01000003">
    <property type="protein sequence ID" value="EIJ72153.1"/>
    <property type="molecule type" value="Genomic_DNA"/>
</dbReference>
<keyword evidence="3" id="KW-1185">Reference proteome</keyword>
<name>I3DKB0_9PAST</name>
<dbReference type="AlphaFoldDB" id="I3DKB0"/>
<sequence>MNDFFILTMSIAKANWDVLAVMLGMPMLTVLGLMIAESLNKK</sequence>
<gene>
    <name evidence="2" type="ORF">HMPREF1052_2052</name>
</gene>
<evidence type="ECO:0000256" key="1">
    <source>
        <dbReference type="SAM" id="Phobius"/>
    </source>
</evidence>
<comment type="caution">
    <text evidence="2">The sequence shown here is derived from an EMBL/GenBank/DDBJ whole genome shotgun (WGS) entry which is preliminary data.</text>
</comment>
<dbReference type="PATRIC" id="fig|1095749.3.peg.16"/>
<keyword evidence="1" id="KW-0472">Membrane</keyword>
<accession>I3DKB0</accession>
<proteinExistence type="predicted"/>
<protein>
    <submittedName>
        <fullName evidence="2">Uncharacterized protein</fullName>
    </submittedName>
</protein>
<dbReference type="Proteomes" id="UP000006457">
    <property type="component" value="Unassembled WGS sequence"/>
</dbReference>